<dbReference type="InterPro" id="IPR001123">
    <property type="entry name" value="LeuE-type"/>
</dbReference>
<dbReference type="PANTHER" id="PTHR30086">
    <property type="entry name" value="ARGININE EXPORTER PROTEIN ARGO"/>
    <property type="match status" value="1"/>
</dbReference>
<evidence type="ECO:0000256" key="4">
    <source>
        <dbReference type="ARBA" id="ARBA00022989"/>
    </source>
</evidence>
<feature type="transmembrane region" description="Helical" evidence="6">
    <location>
        <begin position="12"/>
        <end position="31"/>
    </location>
</feature>
<evidence type="ECO:0000256" key="6">
    <source>
        <dbReference type="SAM" id="Phobius"/>
    </source>
</evidence>
<dbReference type="RefSeq" id="WP_011830940.1">
    <property type="nucleotide sequence ID" value="NC_008825.1"/>
</dbReference>
<dbReference type="PIRSF" id="PIRSF006324">
    <property type="entry name" value="LeuE"/>
    <property type="match status" value="1"/>
</dbReference>
<keyword evidence="4 6" id="KW-1133">Transmembrane helix</keyword>
<feature type="transmembrane region" description="Helical" evidence="6">
    <location>
        <begin position="122"/>
        <end position="143"/>
    </location>
</feature>
<dbReference type="GO" id="GO:0015171">
    <property type="term" value="F:amino acid transmembrane transporter activity"/>
    <property type="evidence" value="ECO:0007669"/>
    <property type="project" value="TreeGrafter"/>
</dbReference>
<feature type="transmembrane region" description="Helical" evidence="6">
    <location>
        <begin position="191"/>
        <end position="211"/>
    </location>
</feature>
<keyword evidence="8" id="KW-1185">Reference proteome</keyword>
<proteinExistence type="predicted"/>
<dbReference type="AlphaFoldDB" id="A2SL80"/>
<feature type="transmembrane region" description="Helical" evidence="6">
    <location>
        <begin position="82"/>
        <end position="101"/>
    </location>
</feature>
<gene>
    <name evidence="7" type="ordered locus">Mpe_A3366</name>
</gene>
<evidence type="ECO:0000256" key="3">
    <source>
        <dbReference type="ARBA" id="ARBA00022692"/>
    </source>
</evidence>
<organism evidence="7 8">
    <name type="scientific">Methylibium petroleiphilum (strain ATCC BAA-1232 / LMG 22953 / PM1)</name>
    <dbReference type="NCBI Taxonomy" id="420662"/>
    <lineage>
        <taxon>Bacteria</taxon>
        <taxon>Pseudomonadati</taxon>
        <taxon>Pseudomonadota</taxon>
        <taxon>Betaproteobacteria</taxon>
        <taxon>Burkholderiales</taxon>
        <taxon>Sphaerotilaceae</taxon>
        <taxon>Methylibium</taxon>
    </lineage>
</organism>
<dbReference type="PANTHER" id="PTHR30086:SF20">
    <property type="entry name" value="ARGININE EXPORTER PROTEIN ARGO-RELATED"/>
    <property type="match status" value="1"/>
</dbReference>
<dbReference type="Pfam" id="PF01810">
    <property type="entry name" value="LysE"/>
    <property type="match status" value="1"/>
</dbReference>
<accession>A2SL80</accession>
<evidence type="ECO:0000256" key="5">
    <source>
        <dbReference type="ARBA" id="ARBA00023136"/>
    </source>
</evidence>
<dbReference type="GO" id="GO:0005886">
    <property type="term" value="C:plasma membrane"/>
    <property type="evidence" value="ECO:0007669"/>
    <property type="project" value="UniProtKB-SubCell"/>
</dbReference>
<feature type="transmembrane region" description="Helical" evidence="6">
    <location>
        <begin position="155"/>
        <end position="179"/>
    </location>
</feature>
<dbReference type="Proteomes" id="UP000000366">
    <property type="component" value="Chromosome"/>
</dbReference>
<protein>
    <submittedName>
        <fullName evidence="7">Putative Rht family transporter, amino acid efflux</fullName>
    </submittedName>
</protein>
<evidence type="ECO:0000313" key="8">
    <source>
        <dbReference type="Proteomes" id="UP000000366"/>
    </source>
</evidence>
<dbReference type="STRING" id="420662.Mpe_A3366"/>
<keyword evidence="2" id="KW-1003">Cell membrane</keyword>
<dbReference type="KEGG" id="mpt:Mpe_A3366"/>
<dbReference type="EMBL" id="CP000555">
    <property type="protein sequence ID" value="ABM96319.1"/>
    <property type="molecule type" value="Genomic_DNA"/>
</dbReference>
<dbReference type="HOGENOM" id="CLU_079569_3_1_4"/>
<sequence length="217" mass="22567">MSSLGIHDLGLFMLTSLVLNLTPGADTLYVMSRSARGGWRHGVAGAFGVGLGCMGHAVAAALGVAAVLAASRWAFDALKWAGALYLAWLGLQMLRAAWRGADAAAEASDQTVAPLPTLRQSFTAGLLTNLLNPKVGLFFLAFVPQFVDVHAGLPLPAFLLLGLLFNLSGVSWLLLVALLTDRVRGRVAPALRRALQALGGGLFLLLAARLASARGAG</sequence>
<comment type="subcellular location">
    <subcellularLocation>
        <location evidence="1">Cell membrane</location>
        <topology evidence="1">Multi-pass membrane protein</topology>
    </subcellularLocation>
</comment>
<evidence type="ECO:0000256" key="1">
    <source>
        <dbReference type="ARBA" id="ARBA00004651"/>
    </source>
</evidence>
<keyword evidence="3 6" id="KW-0812">Transmembrane</keyword>
<name>A2SL80_METPP</name>
<evidence type="ECO:0000313" key="7">
    <source>
        <dbReference type="EMBL" id="ABM96319.1"/>
    </source>
</evidence>
<evidence type="ECO:0000256" key="2">
    <source>
        <dbReference type="ARBA" id="ARBA00022475"/>
    </source>
</evidence>
<keyword evidence="5 6" id="KW-0472">Membrane</keyword>
<reference evidence="7 8" key="1">
    <citation type="journal article" date="2007" name="J. Bacteriol.">
        <title>Whole-genome analysis of the methyl tert-butyl ether-degrading beta-proteobacterium Methylibium petroleiphilum PM1.</title>
        <authorList>
            <person name="Kane S.R."/>
            <person name="Chakicherla A.Y."/>
            <person name="Chain P.S.G."/>
            <person name="Schmidt R."/>
            <person name="Shin M.W."/>
            <person name="Legler T.C."/>
            <person name="Scow K.M."/>
            <person name="Larimer F.W."/>
            <person name="Lucas S.M."/>
            <person name="Richardson P.M."/>
            <person name="Hristova K.R."/>
        </authorList>
    </citation>
    <scope>NUCLEOTIDE SEQUENCE [LARGE SCALE GENOMIC DNA]</scope>
    <source>
        <strain evidence="8">ATCC BAA-1232 / LMG 22953 / PM1</strain>
    </source>
</reference>
<dbReference type="eggNOG" id="COG1280">
    <property type="taxonomic scope" value="Bacteria"/>
</dbReference>
<feature type="transmembrane region" description="Helical" evidence="6">
    <location>
        <begin position="43"/>
        <end position="70"/>
    </location>
</feature>